<dbReference type="AlphaFoldDB" id="A0A5B1CCH0"/>
<evidence type="ECO:0000313" key="2">
    <source>
        <dbReference type="Proteomes" id="UP000322699"/>
    </source>
</evidence>
<keyword evidence="2" id="KW-1185">Reference proteome</keyword>
<dbReference type="Proteomes" id="UP000322699">
    <property type="component" value="Unassembled WGS sequence"/>
</dbReference>
<dbReference type="EMBL" id="VRLW01000006">
    <property type="protein sequence ID" value="KAA1257034.1"/>
    <property type="molecule type" value="Genomic_DNA"/>
</dbReference>
<accession>A0A5B1CCH0</accession>
<reference evidence="1 2" key="1">
    <citation type="submission" date="2019-08" db="EMBL/GenBank/DDBJ databases">
        <title>Deep-cultivation of Planctomycetes and their phenomic and genomic characterization uncovers novel biology.</title>
        <authorList>
            <person name="Wiegand S."/>
            <person name="Jogler M."/>
            <person name="Boedeker C."/>
            <person name="Pinto D."/>
            <person name="Vollmers J."/>
            <person name="Rivas-Marin E."/>
            <person name="Kohn T."/>
            <person name="Peeters S.H."/>
            <person name="Heuer A."/>
            <person name="Rast P."/>
            <person name="Oberbeckmann S."/>
            <person name="Bunk B."/>
            <person name="Jeske O."/>
            <person name="Meyerdierks A."/>
            <person name="Storesund J.E."/>
            <person name="Kallscheuer N."/>
            <person name="Luecker S."/>
            <person name="Lage O.M."/>
            <person name="Pohl T."/>
            <person name="Merkel B.J."/>
            <person name="Hornburger P."/>
            <person name="Mueller R.-W."/>
            <person name="Bruemmer F."/>
            <person name="Labrenz M."/>
            <person name="Spormann A.M."/>
            <person name="Op Den Camp H."/>
            <person name="Overmann J."/>
            <person name="Amann R."/>
            <person name="Jetten M.S.M."/>
            <person name="Mascher T."/>
            <person name="Medema M.H."/>
            <person name="Devos D.P."/>
            <person name="Kaster A.-K."/>
            <person name="Ovreas L."/>
            <person name="Rohde M."/>
            <person name="Galperin M.Y."/>
            <person name="Jogler C."/>
        </authorList>
    </citation>
    <scope>NUCLEOTIDE SEQUENCE [LARGE SCALE GENOMIC DNA]</scope>
    <source>
        <strain evidence="1 2">LF1</strain>
    </source>
</reference>
<proteinExistence type="predicted"/>
<gene>
    <name evidence="1" type="ORF">LF1_56720</name>
</gene>
<dbReference type="RefSeq" id="WP_068267788.1">
    <property type="nucleotide sequence ID" value="NZ_LWSK01000268.1"/>
</dbReference>
<organism evidence="1 2">
    <name type="scientific">Rubripirellula obstinata</name>
    <dbReference type="NCBI Taxonomy" id="406547"/>
    <lineage>
        <taxon>Bacteria</taxon>
        <taxon>Pseudomonadati</taxon>
        <taxon>Planctomycetota</taxon>
        <taxon>Planctomycetia</taxon>
        <taxon>Pirellulales</taxon>
        <taxon>Pirellulaceae</taxon>
        <taxon>Rubripirellula</taxon>
    </lineage>
</organism>
<dbReference type="OrthoDB" id="467192at2"/>
<evidence type="ECO:0000313" key="1">
    <source>
        <dbReference type="EMBL" id="KAA1257034.1"/>
    </source>
</evidence>
<comment type="caution">
    <text evidence="1">The sequence shown here is derived from an EMBL/GenBank/DDBJ whole genome shotgun (WGS) entry which is preliminary data.</text>
</comment>
<sequence length="77" mass="8598">MIKAYTEIVDFIASGTTPEAVACFTASAEAKNRVAELISREKRSELSSDERTELDHYIEVEHIMRLAKAKARKIVGT</sequence>
<protein>
    <submittedName>
        <fullName evidence="1">Uncharacterized protein</fullName>
    </submittedName>
</protein>
<name>A0A5B1CCH0_9BACT</name>